<dbReference type="AlphaFoldDB" id="M0INM7"/>
<sequence length="238" mass="25383">MTLVGLVGASGAASANSGRGRGDGQGRGRRGPPDWAQFQNGRFNMAVSEREWESAPDASEMAHVPDHFKRLSYNEMKQGIQGLNKASEDGDVTFSEDGDQVEAEWHIKSNDQVGTLSHNSGNSGKTKLEILHQGPLRDRYRIFMDDNLTKDLVEAVTAASGVGAVAAEAVLVSAGVTGPIGPLVIAAFAAVIAVELAWVKISNDGHGVAIDVLIVNDYVDPTPDNLPPYHYIQGQEHL</sequence>
<dbReference type="OrthoDB" id="375563at2157"/>
<keyword evidence="3" id="KW-1185">Reference proteome</keyword>
<dbReference type="EMBL" id="AOLN01000006">
    <property type="protein sequence ID" value="ELZ97059.1"/>
    <property type="molecule type" value="Genomic_DNA"/>
</dbReference>
<name>M0INM7_9EURY</name>
<organism evidence="2 3">
    <name type="scientific">Haloferax mucosum ATCC BAA-1512</name>
    <dbReference type="NCBI Taxonomy" id="662479"/>
    <lineage>
        <taxon>Archaea</taxon>
        <taxon>Methanobacteriati</taxon>
        <taxon>Methanobacteriota</taxon>
        <taxon>Stenosarchaea group</taxon>
        <taxon>Halobacteria</taxon>
        <taxon>Halobacteriales</taxon>
        <taxon>Haloferacaceae</taxon>
        <taxon>Haloferax</taxon>
    </lineage>
</organism>
<gene>
    <name evidence="2" type="ORF">C440_04758</name>
</gene>
<evidence type="ECO:0000313" key="2">
    <source>
        <dbReference type="EMBL" id="ELZ97059.1"/>
    </source>
</evidence>
<evidence type="ECO:0000313" key="3">
    <source>
        <dbReference type="Proteomes" id="UP000011550"/>
    </source>
</evidence>
<evidence type="ECO:0000256" key="1">
    <source>
        <dbReference type="SAM" id="MobiDB-lite"/>
    </source>
</evidence>
<protein>
    <submittedName>
        <fullName evidence="2">Uncharacterized protein</fullName>
    </submittedName>
</protein>
<reference evidence="2 3" key="1">
    <citation type="journal article" date="2014" name="PLoS Genet.">
        <title>Phylogenetically driven sequencing of extremely halophilic archaea reveals strategies for static and dynamic osmo-response.</title>
        <authorList>
            <person name="Becker E.A."/>
            <person name="Seitzer P.M."/>
            <person name="Tritt A."/>
            <person name="Larsen D."/>
            <person name="Krusor M."/>
            <person name="Yao A.I."/>
            <person name="Wu D."/>
            <person name="Madern D."/>
            <person name="Eisen J.A."/>
            <person name="Darling A.E."/>
            <person name="Facciotti M.T."/>
        </authorList>
    </citation>
    <scope>NUCLEOTIDE SEQUENCE [LARGE SCALE GENOMIC DNA]</scope>
    <source>
        <strain evidence="2 3">ATCC BAA-1512</strain>
    </source>
</reference>
<feature type="compositionally biased region" description="Low complexity" evidence="1">
    <location>
        <begin position="1"/>
        <end position="18"/>
    </location>
</feature>
<comment type="caution">
    <text evidence="2">The sequence shown here is derived from an EMBL/GenBank/DDBJ whole genome shotgun (WGS) entry which is preliminary data.</text>
</comment>
<accession>M0INM7</accession>
<feature type="region of interest" description="Disordered" evidence="1">
    <location>
        <begin position="1"/>
        <end position="38"/>
    </location>
</feature>
<proteinExistence type="predicted"/>
<dbReference type="Proteomes" id="UP000011550">
    <property type="component" value="Unassembled WGS sequence"/>
</dbReference>